<evidence type="ECO:0000256" key="5">
    <source>
        <dbReference type="ARBA" id="ARBA00023002"/>
    </source>
</evidence>
<dbReference type="PANTHER" id="PTHR47946">
    <property type="entry name" value="CYTOCHROME P450 78A7-RELATED"/>
    <property type="match status" value="1"/>
</dbReference>
<sequence>MVLTMASAQEDSLLLLLLPTTSPLPTLMAVFILAAVLLWLSPGGPAWALSRCRRPPPGPTGVVTALSSPVAHRTLAALSHAVDGGKALMAFSVGLTRLVVSSQPDTAREILASPAFGDRPIKDAARHLLFHHRASIGEAMVADVAAAMARHGEVPLKRVLHVASLNHVMATVFGKRYDMGSREGAVLDEMVAEGYDLLGTFNWADHLPLLKHLDPQGVRRRCNRLVQKVESFVGKIIMEHRTRRANGGVVGDECMGDFVDVLLGLEGEEKLSDEDMIAVLWVTTQIEFNFFFPV</sequence>
<name>C0HGT7_MAIZE</name>
<keyword evidence="3" id="KW-0349">Heme</keyword>
<keyword evidence="7" id="KW-0503">Monooxygenase</keyword>
<keyword evidence="8" id="KW-1133">Transmembrane helix</keyword>
<evidence type="ECO:0000256" key="2">
    <source>
        <dbReference type="ARBA" id="ARBA00010617"/>
    </source>
</evidence>
<keyword evidence="5" id="KW-0560">Oxidoreductase</keyword>
<keyword evidence="8" id="KW-0472">Membrane</keyword>
<dbReference type="InterPro" id="IPR036396">
    <property type="entry name" value="Cyt_P450_sf"/>
</dbReference>
<dbReference type="InterPro" id="IPR051996">
    <property type="entry name" value="Cytochrome_P450_78A"/>
</dbReference>
<evidence type="ECO:0000256" key="8">
    <source>
        <dbReference type="SAM" id="Phobius"/>
    </source>
</evidence>
<evidence type="ECO:0000256" key="4">
    <source>
        <dbReference type="ARBA" id="ARBA00022723"/>
    </source>
</evidence>
<keyword evidence="8" id="KW-0812">Transmembrane</keyword>
<dbReference type="AlphaFoldDB" id="C0HGT7"/>
<dbReference type="PANTHER" id="PTHR47946:SF14">
    <property type="entry name" value="CYTOCHROME P450 FAMILY PROTEIN"/>
    <property type="match status" value="1"/>
</dbReference>
<dbReference type="Gene3D" id="1.10.630.10">
    <property type="entry name" value="Cytochrome P450"/>
    <property type="match status" value="1"/>
</dbReference>
<organism evidence="9">
    <name type="scientific">Zea mays</name>
    <name type="common">Maize</name>
    <dbReference type="NCBI Taxonomy" id="4577"/>
    <lineage>
        <taxon>Eukaryota</taxon>
        <taxon>Viridiplantae</taxon>
        <taxon>Streptophyta</taxon>
        <taxon>Embryophyta</taxon>
        <taxon>Tracheophyta</taxon>
        <taxon>Spermatophyta</taxon>
        <taxon>Magnoliopsida</taxon>
        <taxon>Liliopsida</taxon>
        <taxon>Poales</taxon>
        <taxon>Poaceae</taxon>
        <taxon>PACMAD clade</taxon>
        <taxon>Panicoideae</taxon>
        <taxon>Andropogonodae</taxon>
        <taxon>Andropogoneae</taxon>
        <taxon>Tripsacinae</taxon>
        <taxon>Zea</taxon>
    </lineage>
</organism>
<dbReference type="GO" id="GO:0004497">
    <property type="term" value="F:monooxygenase activity"/>
    <property type="evidence" value="ECO:0007669"/>
    <property type="project" value="UniProtKB-KW"/>
</dbReference>
<comment type="cofactor">
    <cofactor evidence="1">
        <name>heme</name>
        <dbReference type="ChEBI" id="CHEBI:30413"/>
    </cofactor>
</comment>
<accession>C0HGT7</accession>
<reference evidence="9" key="1">
    <citation type="journal article" date="2009" name="PLoS Genet.">
        <title>Sequencing, mapping, and analysis of 27,455 maize full-length cDNAs.</title>
        <authorList>
            <person name="Soderlund C."/>
            <person name="Descour A."/>
            <person name="Kudrna D."/>
            <person name="Bomhoff M."/>
            <person name="Boyd L."/>
            <person name="Currie J."/>
            <person name="Angelova A."/>
            <person name="Collura K."/>
            <person name="Wissotski M."/>
            <person name="Ashley E."/>
            <person name="Morrow D."/>
            <person name="Fernandes J."/>
            <person name="Walbot V."/>
            <person name="Yu Y."/>
        </authorList>
    </citation>
    <scope>NUCLEOTIDE SEQUENCE</scope>
    <source>
        <strain evidence="9">B73</strain>
    </source>
</reference>
<dbReference type="SUPFAM" id="SSF48264">
    <property type="entry name" value="Cytochrome P450"/>
    <property type="match status" value="1"/>
</dbReference>
<feature type="transmembrane region" description="Helical" evidence="8">
    <location>
        <begin position="12"/>
        <end position="40"/>
    </location>
</feature>
<dbReference type="EMBL" id="BT061543">
    <property type="protein sequence ID" value="ACN26240.1"/>
    <property type="molecule type" value="mRNA"/>
</dbReference>
<dbReference type="GO" id="GO:0020037">
    <property type="term" value="F:heme binding"/>
    <property type="evidence" value="ECO:0007669"/>
    <property type="project" value="InterPro"/>
</dbReference>
<protein>
    <recommendedName>
        <fullName evidence="10">Cytochrome P450 78A5</fullName>
    </recommendedName>
</protein>
<evidence type="ECO:0000313" key="9">
    <source>
        <dbReference type="EMBL" id="ACN26240.1"/>
    </source>
</evidence>
<evidence type="ECO:0008006" key="10">
    <source>
        <dbReference type="Google" id="ProtNLM"/>
    </source>
</evidence>
<dbReference type="GO" id="GO:0016705">
    <property type="term" value="F:oxidoreductase activity, acting on paired donors, with incorporation or reduction of molecular oxygen"/>
    <property type="evidence" value="ECO:0007669"/>
    <property type="project" value="InterPro"/>
</dbReference>
<evidence type="ECO:0000256" key="3">
    <source>
        <dbReference type="ARBA" id="ARBA00022617"/>
    </source>
</evidence>
<keyword evidence="4" id="KW-0479">Metal-binding</keyword>
<keyword evidence="6" id="KW-0408">Iron</keyword>
<evidence type="ECO:0000256" key="7">
    <source>
        <dbReference type="ARBA" id="ARBA00023033"/>
    </source>
</evidence>
<dbReference type="Pfam" id="PF00067">
    <property type="entry name" value="p450"/>
    <property type="match status" value="1"/>
</dbReference>
<dbReference type="ExpressionAtlas" id="C0HGT7">
    <property type="expression patterns" value="baseline and differential"/>
</dbReference>
<dbReference type="GO" id="GO:0005506">
    <property type="term" value="F:iron ion binding"/>
    <property type="evidence" value="ECO:0007669"/>
    <property type="project" value="InterPro"/>
</dbReference>
<evidence type="ECO:0000256" key="6">
    <source>
        <dbReference type="ARBA" id="ARBA00023004"/>
    </source>
</evidence>
<dbReference type="InterPro" id="IPR001128">
    <property type="entry name" value="Cyt_P450"/>
</dbReference>
<comment type="similarity">
    <text evidence="2">Belongs to the cytochrome P450 family.</text>
</comment>
<evidence type="ECO:0000256" key="1">
    <source>
        <dbReference type="ARBA" id="ARBA00001971"/>
    </source>
</evidence>
<proteinExistence type="evidence at transcript level"/>